<evidence type="ECO:0000259" key="2">
    <source>
        <dbReference type="SMART" id="SM00642"/>
    </source>
</evidence>
<organism evidence="3 4">
    <name type="scientific">Nocardioides islandensis</name>
    <dbReference type="NCBI Taxonomy" id="433663"/>
    <lineage>
        <taxon>Bacteria</taxon>
        <taxon>Bacillati</taxon>
        <taxon>Actinomycetota</taxon>
        <taxon>Actinomycetes</taxon>
        <taxon>Propionibacteriales</taxon>
        <taxon>Nocardioidaceae</taxon>
        <taxon>Nocardioides</taxon>
    </lineage>
</organism>
<comment type="caution">
    <text evidence="3">The sequence shown here is derived from an EMBL/GenBank/DDBJ whole genome shotgun (WGS) entry which is preliminary data.</text>
</comment>
<dbReference type="InterPro" id="IPR045857">
    <property type="entry name" value="O16G_dom_2"/>
</dbReference>
<dbReference type="Gene3D" id="3.20.20.80">
    <property type="entry name" value="Glycosidases"/>
    <property type="match status" value="1"/>
</dbReference>
<sequence length="540" mass="59614">MSWGWDVSTQDLAWWRHAAIYEIYPRSFADGNGDGEGDLRGVIDRLPYVAGLGVDALWIAPWYPSPMADGGYDVTDHRDIDPRFGTLADAEELLDRAHALGLRVLVDLVVNHTSEQHPWFRQALAAAPGSPARARYFFRDGRGPEGGEPPTNWISAFGGSAWTRTTDPDGSPGQWYLHTFAPEQPDLDWSSPRVAEDVDGVLRFWLDRGVDGFRVDAASAMAKPAGLPDADPALQVAWTPREWADHPQWDTDGVHDIFRRWRRVIDDHPGEQVTVAEAVVKDPERLARYVRPDELHTAFNFTFMHASWDATVLRSVVDDTLASLAPSGAPATWALSSHDEVRPVTRLGRTGGITDPVLGRRRARAAALLTFALPGGVYVYQGDELGLAEVEDLPEHALQDPVYRRTAGRARGRDGCRVPLPWSGHHPPYGFTDGPGAPWLPQPATWSDLTVEAEDGDPGSVLNLYREALRLRRGFRDEPGLVWAGDPSDRVLDFRRGDRLRCVVNLGPTPVDLPGPPTLWSEPGSPDGRLPTDTAAWYVG</sequence>
<accession>A0A930YEW7</accession>
<dbReference type="GO" id="GO:0009313">
    <property type="term" value="P:oligosaccharide catabolic process"/>
    <property type="evidence" value="ECO:0007669"/>
    <property type="project" value="TreeGrafter"/>
</dbReference>
<evidence type="ECO:0000256" key="1">
    <source>
        <dbReference type="ARBA" id="ARBA00008061"/>
    </source>
</evidence>
<dbReference type="PANTHER" id="PTHR10357:SF179">
    <property type="entry name" value="NEUTRAL AND BASIC AMINO ACID TRANSPORT PROTEIN RBAT"/>
    <property type="match status" value="1"/>
</dbReference>
<dbReference type="Pfam" id="PF00128">
    <property type="entry name" value="Alpha-amylase"/>
    <property type="match status" value="1"/>
</dbReference>
<dbReference type="InterPro" id="IPR017853">
    <property type="entry name" value="GH"/>
</dbReference>
<gene>
    <name evidence="3" type="ORF">ISU07_14100</name>
</gene>
<comment type="similarity">
    <text evidence="1">Belongs to the glycosyl hydrolase 13 family.</text>
</comment>
<dbReference type="CDD" id="cd11332">
    <property type="entry name" value="AmyAc_OligoGlu_TS"/>
    <property type="match status" value="1"/>
</dbReference>
<evidence type="ECO:0000313" key="3">
    <source>
        <dbReference type="EMBL" id="MBF4764262.1"/>
    </source>
</evidence>
<keyword evidence="3" id="KW-0378">Hydrolase</keyword>
<reference evidence="3" key="1">
    <citation type="submission" date="2020-11" db="EMBL/GenBank/DDBJ databases">
        <title>Nocardioides sp. nov., isolated from Soil of Cynanchum wilfordii Hemsley rhizosphere.</title>
        <authorList>
            <person name="Lee J.-S."/>
            <person name="Suh M.K."/>
            <person name="Kim J.-S."/>
        </authorList>
    </citation>
    <scope>NUCLEOTIDE SEQUENCE</scope>
    <source>
        <strain evidence="3">KCTC 19275</strain>
    </source>
</reference>
<dbReference type="InterPro" id="IPR006047">
    <property type="entry name" value="GH13_cat_dom"/>
</dbReference>
<dbReference type="GO" id="GO:0004556">
    <property type="term" value="F:alpha-amylase activity"/>
    <property type="evidence" value="ECO:0007669"/>
    <property type="project" value="TreeGrafter"/>
</dbReference>
<feature type="domain" description="Glycosyl hydrolase family 13 catalytic" evidence="2">
    <location>
        <begin position="22"/>
        <end position="413"/>
    </location>
</feature>
<protein>
    <submittedName>
        <fullName evidence="3">Glycoside hydrolase family 13 protein</fullName>
    </submittedName>
</protein>
<dbReference type="AlphaFoldDB" id="A0A930YEW7"/>
<name>A0A930YEW7_9ACTN</name>
<dbReference type="PANTHER" id="PTHR10357">
    <property type="entry name" value="ALPHA-AMYLASE FAMILY MEMBER"/>
    <property type="match status" value="1"/>
</dbReference>
<proteinExistence type="inferred from homology"/>
<keyword evidence="4" id="KW-1185">Reference proteome</keyword>
<evidence type="ECO:0000313" key="4">
    <source>
        <dbReference type="Proteomes" id="UP000640489"/>
    </source>
</evidence>
<dbReference type="EMBL" id="JADKPN010000008">
    <property type="protein sequence ID" value="MBF4764262.1"/>
    <property type="molecule type" value="Genomic_DNA"/>
</dbReference>
<dbReference type="SUPFAM" id="SSF51445">
    <property type="entry name" value="(Trans)glycosidases"/>
    <property type="match status" value="1"/>
</dbReference>
<dbReference type="Gene3D" id="3.90.400.10">
    <property type="entry name" value="Oligo-1,6-glucosidase, Domain 2"/>
    <property type="match status" value="1"/>
</dbReference>
<dbReference type="Proteomes" id="UP000640489">
    <property type="component" value="Unassembled WGS sequence"/>
</dbReference>
<dbReference type="SMART" id="SM00642">
    <property type="entry name" value="Aamy"/>
    <property type="match status" value="1"/>
</dbReference>